<dbReference type="Proteomes" id="UP001373714">
    <property type="component" value="Unassembled WGS sequence"/>
</dbReference>
<feature type="compositionally biased region" description="Acidic residues" evidence="1">
    <location>
        <begin position="190"/>
        <end position="203"/>
    </location>
</feature>
<evidence type="ECO:0000313" key="4">
    <source>
        <dbReference type="Proteomes" id="UP001373714"/>
    </source>
</evidence>
<sequence>MISSKLLPVFLLATTALAVDLHAPQSHSLKRYTLAKRQGSGSIGIGSSCSAITGNPADVICEISGDNVSCAPVCCMRNGEFVDGCPAGDQCVFEGSALKCCPAGRTCGPRPTACANFGSNPTGGVAVCPSATPTCTTRNDGGIACTGQGLAVTSEPTPTGRLIRPNAPNPTQARPTEAPAVTDVTSSADDSTETEVGDIDDAEPTGMPTISLSGGTINLPDSATPTDEDSPAASTSASSSAASIMEKIPVCGIIVTTVLALGIFL</sequence>
<organism evidence="3 4">
    <name type="scientific">Orbilia blumenaviensis</name>
    <dbReference type="NCBI Taxonomy" id="1796055"/>
    <lineage>
        <taxon>Eukaryota</taxon>
        <taxon>Fungi</taxon>
        <taxon>Dikarya</taxon>
        <taxon>Ascomycota</taxon>
        <taxon>Pezizomycotina</taxon>
        <taxon>Orbiliomycetes</taxon>
        <taxon>Orbiliales</taxon>
        <taxon>Orbiliaceae</taxon>
        <taxon>Orbilia</taxon>
    </lineage>
</organism>
<name>A0AAV9VHH1_9PEZI</name>
<feature type="region of interest" description="Disordered" evidence="1">
    <location>
        <begin position="154"/>
        <end position="241"/>
    </location>
</feature>
<accession>A0AAV9VHH1</accession>
<feature type="compositionally biased region" description="Low complexity" evidence="1">
    <location>
        <begin position="231"/>
        <end position="241"/>
    </location>
</feature>
<gene>
    <name evidence="3" type="ORF">TWF730_007032</name>
</gene>
<protein>
    <submittedName>
        <fullName evidence="3">Uncharacterized protein</fullName>
    </submittedName>
</protein>
<keyword evidence="4" id="KW-1185">Reference proteome</keyword>
<feature type="chain" id="PRO_5043609032" evidence="2">
    <location>
        <begin position="19"/>
        <end position="265"/>
    </location>
</feature>
<dbReference type="AlphaFoldDB" id="A0AAV9VHH1"/>
<evidence type="ECO:0000313" key="3">
    <source>
        <dbReference type="EMBL" id="KAK6360917.1"/>
    </source>
</evidence>
<evidence type="ECO:0000256" key="1">
    <source>
        <dbReference type="SAM" id="MobiDB-lite"/>
    </source>
</evidence>
<keyword evidence="2" id="KW-0732">Signal</keyword>
<comment type="caution">
    <text evidence="3">The sequence shown here is derived from an EMBL/GenBank/DDBJ whole genome shotgun (WGS) entry which is preliminary data.</text>
</comment>
<proteinExistence type="predicted"/>
<feature type="compositionally biased region" description="Polar residues" evidence="1">
    <location>
        <begin position="208"/>
        <end position="225"/>
    </location>
</feature>
<dbReference type="EMBL" id="JAVHNS010000003">
    <property type="protein sequence ID" value="KAK6360917.1"/>
    <property type="molecule type" value="Genomic_DNA"/>
</dbReference>
<feature type="signal peptide" evidence="2">
    <location>
        <begin position="1"/>
        <end position="18"/>
    </location>
</feature>
<reference evidence="3 4" key="1">
    <citation type="submission" date="2019-10" db="EMBL/GenBank/DDBJ databases">
        <authorList>
            <person name="Palmer J.M."/>
        </authorList>
    </citation>
    <scope>NUCLEOTIDE SEQUENCE [LARGE SCALE GENOMIC DNA]</scope>
    <source>
        <strain evidence="3 4">TWF730</strain>
    </source>
</reference>
<evidence type="ECO:0000256" key="2">
    <source>
        <dbReference type="SAM" id="SignalP"/>
    </source>
</evidence>